<gene>
    <name evidence="1" type="ORF">GCM10008986_07100</name>
</gene>
<dbReference type="RefSeq" id="WP_343837598.1">
    <property type="nucleotide sequence ID" value="NZ_BAAADO010000001.1"/>
</dbReference>
<dbReference type="SUPFAM" id="SSF53474">
    <property type="entry name" value="alpha/beta-Hydrolases"/>
    <property type="match status" value="1"/>
</dbReference>
<keyword evidence="2" id="KW-1185">Reference proteome</keyword>
<dbReference type="InterPro" id="IPR051411">
    <property type="entry name" value="Polyketide_trans_af380"/>
</dbReference>
<name>A0ABN1AV43_9BACI</name>
<proteinExistence type="predicted"/>
<dbReference type="EMBL" id="BAAADO010000001">
    <property type="protein sequence ID" value="GAA0484405.1"/>
    <property type="molecule type" value="Genomic_DNA"/>
</dbReference>
<evidence type="ECO:0000313" key="2">
    <source>
        <dbReference type="Proteomes" id="UP001500880"/>
    </source>
</evidence>
<evidence type="ECO:0000313" key="1">
    <source>
        <dbReference type="EMBL" id="GAA0484405.1"/>
    </source>
</evidence>
<sequence length="221" mass="24468">MVGSTDIYAEDFSAGVDFLGSQAYVDKERIGAVGICGSGGFALSAAAMDSRIKAIATSVMYDISSMGNDMTGEARFEMLDQLSQQRWTDFENGKPAFQPTFPEKPVDQIPEGLDPVSEEFFTFYGMDRGWHPNAFGNVTSTSMLSLMNFPSLAHINEIAPRPILFIVGENAHSTHFSETAYDNAAEPKEIYVVPDVNHVDLYDQVDKIPFDKLESFFTEKM</sequence>
<reference evidence="1 2" key="1">
    <citation type="journal article" date="2019" name="Int. J. Syst. Evol. Microbiol.">
        <title>The Global Catalogue of Microorganisms (GCM) 10K type strain sequencing project: providing services to taxonomists for standard genome sequencing and annotation.</title>
        <authorList>
            <consortium name="The Broad Institute Genomics Platform"/>
            <consortium name="The Broad Institute Genome Sequencing Center for Infectious Disease"/>
            <person name="Wu L."/>
            <person name="Ma J."/>
        </authorList>
    </citation>
    <scope>NUCLEOTIDE SEQUENCE [LARGE SCALE GENOMIC DNA]</scope>
    <source>
        <strain evidence="1 2">JCM 12389</strain>
    </source>
</reference>
<protein>
    <submittedName>
        <fullName evidence="1">Uncharacterized protein</fullName>
    </submittedName>
</protein>
<accession>A0ABN1AV43</accession>
<dbReference type="PANTHER" id="PTHR47751">
    <property type="entry name" value="SUPERFAMILY HYDROLASE, PUTATIVE (AFU_ORTHOLOGUE AFUA_2G16580)-RELATED"/>
    <property type="match status" value="1"/>
</dbReference>
<dbReference type="InterPro" id="IPR029058">
    <property type="entry name" value="AB_hydrolase_fold"/>
</dbReference>
<dbReference type="PANTHER" id="PTHR47751:SF1">
    <property type="entry name" value="SUPERFAMILY HYDROLASE, PUTATIVE (AFU_ORTHOLOGUE AFUA_2G16580)-RELATED"/>
    <property type="match status" value="1"/>
</dbReference>
<dbReference type="Gene3D" id="1.10.10.800">
    <property type="match status" value="1"/>
</dbReference>
<dbReference type="Gene3D" id="3.40.50.1820">
    <property type="entry name" value="alpha/beta hydrolase"/>
    <property type="match status" value="1"/>
</dbReference>
<comment type="caution">
    <text evidence="1">The sequence shown here is derived from an EMBL/GenBank/DDBJ whole genome shotgun (WGS) entry which is preliminary data.</text>
</comment>
<organism evidence="1 2">
    <name type="scientific">Salinibacillus aidingensis</name>
    <dbReference type="NCBI Taxonomy" id="237684"/>
    <lineage>
        <taxon>Bacteria</taxon>
        <taxon>Bacillati</taxon>
        <taxon>Bacillota</taxon>
        <taxon>Bacilli</taxon>
        <taxon>Bacillales</taxon>
        <taxon>Bacillaceae</taxon>
        <taxon>Salinibacillus</taxon>
    </lineage>
</organism>
<dbReference type="Proteomes" id="UP001500880">
    <property type="component" value="Unassembled WGS sequence"/>
</dbReference>